<dbReference type="Gene3D" id="3.90.1720.10">
    <property type="entry name" value="endopeptidase domain like (from Nostoc punctiforme)"/>
    <property type="match status" value="1"/>
</dbReference>
<evidence type="ECO:0000313" key="3">
    <source>
        <dbReference type="EMBL" id="CAF1047868.1"/>
    </source>
</evidence>
<dbReference type="OrthoDB" id="421951at2759"/>
<evidence type="ECO:0000313" key="4">
    <source>
        <dbReference type="EMBL" id="CAF1260077.1"/>
    </source>
</evidence>
<dbReference type="PANTHER" id="PTHR46137:SF3">
    <property type="entry name" value="OS05G0310600 PROTEIN"/>
    <property type="match status" value="1"/>
</dbReference>
<evidence type="ECO:0000259" key="2">
    <source>
        <dbReference type="PROSITE" id="PS51934"/>
    </source>
</evidence>
<keyword evidence="5" id="KW-1185">Reference proteome</keyword>
<dbReference type="Proteomes" id="UP000663877">
    <property type="component" value="Unassembled WGS sequence"/>
</dbReference>
<keyword evidence="1" id="KW-0812">Transmembrane</keyword>
<evidence type="ECO:0000313" key="6">
    <source>
        <dbReference type="Proteomes" id="UP000663877"/>
    </source>
</evidence>
<dbReference type="Proteomes" id="UP000663832">
    <property type="component" value="Unassembled WGS sequence"/>
</dbReference>
<sequence>MLDRHRLVPHFKEQLTEVVKVLTHHEKRFQKTRKEKITDLNKFKPGDHVSFYKTDFYYAHHGIVCEARTNYLRVIHYFNTLEHARTALMKGSVYIAAIIESEWPVNMKSTSEDVYLHHYDNITCFSNEETLQRAFSQLGRRGYSLIGNNCEHWSRWCRTGEHYSEQIIKFRSLVKEKSATLLIVDPTALLVKDIAMVSVRTFGQFLSAIGSGFILTTVESLSAFIDIRKKKNERKKGTLSDVALKKYVVRRVTSASTTIVGGTTGTIVGTILIPVPILGATVGGIVGSVGGKLIGGVSGIALSKILEVYEKVKASKIKKMTTIPQLMASISPESQLIRGLMTIALDKKEEEEEEQIATVIEQAMNSNSSSSSSTSLYPSLDEFLHDNDNITKEKCQKAQELTTELFTDDNSVEYFILTPIPDENAPEEFASSTDLLVLRWPLEALKPWESDGEKVLDIDELNKK</sequence>
<dbReference type="PROSITE" id="PS51934">
    <property type="entry name" value="LRAT"/>
    <property type="match status" value="1"/>
</dbReference>
<reference evidence="3" key="1">
    <citation type="submission" date="2021-02" db="EMBL/GenBank/DDBJ databases">
        <authorList>
            <person name="Nowell W R."/>
        </authorList>
    </citation>
    <scope>NUCLEOTIDE SEQUENCE</scope>
</reference>
<evidence type="ECO:0000313" key="5">
    <source>
        <dbReference type="Proteomes" id="UP000663832"/>
    </source>
</evidence>
<feature type="transmembrane region" description="Helical" evidence="1">
    <location>
        <begin position="205"/>
        <end position="225"/>
    </location>
</feature>
<gene>
    <name evidence="3" type="ORF">BJG266_LOCUS18441</name>
    <name evidence="4" type="ORF">QVE165_LOCUS28998</name>
</gene>
<keyword evidence="1" id="KW-1133">Transmembrane helix</keyword>
<evidence type="ECO:0000256" key="1">
    <source>
        <dbReference type="SAM" id="Phobius"/>
    </source>
</evidence>
<proteinExistence type="predicted"/>
<organism evidence="3 6">
    <name type="scientific">Adineta steineri</name>
    <dbReference type="NCBI Taxonomy" id="433720"/>
    <lineage>
        <taxon>Eukaryota</taxon>
        <taxon>Metazoa</taxon>
        <taxon>Spiralia</taxon>
        <taxon>Gnathifera</taxon>
        <taxon>Rotifera</taxon>
        <taxon>Eurotatoria</taxon>
        <taxon>Bdelloidea</taxon>
        <taxon>Adinetida</taxon>
        <taxon>Adinetidae</taxon>
        <taxon>Adineta</taxon>
    </lineage>
</organism>
<protein>
    <recommendedName>
        <fullName evidence="2">LRAT domain-containing protein</fullName>
    </recommendedName>
</protein>
<comment type="caution">
    <text evidence="3">The sequence shown here is derived from an EMBL/GenBank/DDBJ whole genome shotgun (WGS) entry which is preliminary data.</text>
</comment>
<dbReference type="EMBL" id="CAJNOM010000230">
    <property type="protein sequence ID" value="CAF1260077.1"/>
    <property type="molecule type" value="Genomic_DNA"/>
</dbReference>
<accession>A0A814K590</accession>
<dbReference type="Pfam" id="PF04970">
    <property type="entry name" value="LRAT"/>
    <property type="match status" value="1"/>
</dbReference>
<dbReference type="PANTHER" id="PTHR46137">
    <property type="entry name" value="OS05G0310600 PROTEIN"/>
    <property type="match status" value="1"/>
</dbReference>
<dbReference type="InterPro" id="IPR007053">
    <property type="entry name" value="LRAT_dom"/>
</dbReference>
<name>A0A814K590_9BILA</name>
<dbReference type="EMBL" id="CAJNOI010000094">
    <property type="protein sequence ID" value="CAF1047868.1"/>
    <property type="molecule type" value="Genomic_DNA"/>
</dbReference>
<dbReference type="AlphaFoldDB" id="A0A814K590"/>
<feature type="domain" description="LRAT" evidence="2">
    <location>
        <begin position="50"/>
        <end position="166"/>
    </location>
</feature>
<keyword evidence="1" id="KW-0472">Membrane</keyword>